<dbReference type="Proteomes" id="UP000504612">
    <property type="component" value="Unplaced"/>
</dbReference>
<sequence>MGTKRKNSASAGGQDPPPAKRVRSTGTAEFTGARFKFLLRDSSTAMKGLETFIAKAKLLPSNEQYDVVEEYIKVSIECVEMFKLLDGERRPDSEMLLIFQALENILLRTASDLSHFHVVGMNIVKKLINSYMKLIYAALYSETHRLSRLCLTLLSAMVSQGPDAARDVYSHFDFNNKFLPNLVKKRDYKVRKQNVSHED</sequence>
<protein>
    <submittedName>
        <fullName evidence="4">Nucleolar pre-ribosomal-associated protein 1-like</fullName>
    </submittedName>
</protein>
<dbReference type="GeneID" id="113409755"/>
<name>A0A6J1TTA3_9SAUR</name>
<dbReference type="PANTHER" id="PTHR13500">
    <property type="entry name" value="NUCLEOLAR PRERIBOSOMAL-ASSOCIATED PROTEIN 1"/>
    <property type="match status" value="1"/>
</dbReference>
<dbReference type="AlphaFoldDB" id="A0A6J1TTA3"/>
<accession>A0A6J1TTA3</accession>
<evidence type="ECO:0000259" key="2">
    <source>
        <dbReference type="Pfam" id="PF11707"/>
    </source>
</evidence>
<evidence type="ECO:0000313" key="4">
    <source>
        <dbReference type="RefSeq" id="XP_026519713.1"/>
    </source>
</evidence>
<evidence type="ECO:0000256" key="1">
    <source>
        <dbReference type="SAM" id="MobiDB-lite"/>
    </source>
</evidence>
<feature type="region of interest" description="Disordered" evidence="1">
    <location>
        <begin position="1"/>
        <end position="25"/>
    </location>
</feature>
<dbReference type="GO" id="GO:0000466">
    <property type="term" value="P:maturation of 5.8S rRNA from tricistronic rRNA transcript (SSU-rRNA, 5.8S rRNA, LSU-rRNA)"/>
    <property type="evidence" value="ECO:0007669"/>
    <property type="project" value="TreeGrafter"/>
</dbReference>
<dbReference type="InterPro" id="IPR021714">
    <property type="entry name" value="URB1_N"/>
</dbReference>
<evidence type="ECO:0000313" key="3">
    <source>
        <dbReference type="Proteomes" id="UP000504612"/>
    </source>
</evidence>
<proteinExistence type="predicted"/>
<organism evidence="3 4">
    <name type="scientific">Notechis scutatus</name>
    <name type="common">mainland tiger snake</name>
    <dbReference type="NCBI Taxonomy" id="8663"/>
    <lineage>
        <taxon>Eukaryota</taxon>
        <taxon>Metazoa</taxon>
        <taxon>Chordata</taxon>
        <taxon>Craniata</taxon>
        <taxon>Vertebrata</taxon>
        <taxon>Euteleostomi</taxon>
        <taxon>Lepidosauria</taxon>
        <taxon>Squamata</taxon>
        <taxon>Bifurcata</taxon>
        <taxon>Unidentata</taxon>
        <taxon>Episquamata</taxon>
        <taxon>Toxicofera</taxon>
        <taxon>Serpentes</taxon>
        <taxon>Colubroidea</taxon>
        <taxon>Elapidae</taxon>
        <taxon>Hydrophiinae</taxon>
        <taxon>Notechis</taxon>
    </lineage>
</organism>
<dbReference type="PANTHER" id="PTHR13500:SF0">
    <property type="entry name" value="NUCLEOLAR PRE-RIBOSOMAL-ASSOCIATED PROTEIN 1"/>
    <property type="match status" value="1"/>
</dbReference>
<gene>
    <name evidence="4" type="primary">LOC113409755</name>
</gene>
<reference evidence="4" key="1">
    <citation type="submission" date="2025-08" db="UniProtKB">
        <authorList>
            <consortium name="RefSeq"/>
        </authorList>
    </citation>
    <scope>IDENTIFICATION</scope>
</reference>
<keyword evidence="3" id="KW-1185">Reference proteome</keyword>
<feature type="domain" description="URB1 N-terminal" evidence="2">
    <location>
        <begin position="78"/>
        <end position="189"/>
    </location>
</feature>
<dbReference type="Pfam" id="PF11707">
    <property type="entry name" value="Npa1"/>
    <property type="match status" value="1"/>
</dbReference>
<dbReference type="GO" id="GO:0005730">
    <property type="term" value="C:nucleolus"/>
    <property type="evidence" value="ECO:0007669"/>
    <property type="project" value="TreeGrafter"/>
</dbReference>
<dbReference type="KEGG" id="nss:113409755"/>
<dbReference type="InterPro" id="IPR039844">
    <property type="entry name" value="URB1"/>
</dbReference>
<dbReference type="RefSeq" id="XP_026519713.1">
    <property type="nucleotide sequence ID" value="XM_026663928.1"/>
</dbReference>
<dbReference type="GO" id="GO:0000463">
    <property type="term" value="P:maturation of LSU-rRNA from tricistronic rRNA transcript (SSU-rRNA, 5.8S rRNA, LSU-rRNA)"/>
    <property type="evidence" value="ECO:0007669"/>
    <property type="project" value="TreeGrafter"/>
</dbReference>